<dbReference type="InterPro" id="IPR036390">
    <property type="entry name" value="WH_DNA-bd_sf"/>
</dbReference>
<dbReference type="PANTHER" id="PTHR46630:SF1">
    <property type="entry name" value="TETRATRICOPEPTIDE REPEAT PROTEIN 29"/>
    <property type="match status" value="1"/>
</dbReference>
<keyword evidence="3" id="KW-0677">Repeat</keyword>
<dbReference type="InterPro" id="IPR019734">
    <property type="entry name" value="TPR_rpt"/>
</dbReference>
<dbReference type="InterPro" id="IPR027395">
    <property type="entry name" value="WH_DNA-bd_dom"/>
</dbReference>
<proteinExistence type="predicted"/>
<evidence type="ECO:0000313" key="9">
    <source>
        <dbReference type="Proteomes" id="UP001208689"/>
    </source>
</evidence>
<dbReference type="PROSITE" id="PS50005">
    <property type="entry name" value="TPR"/>
    <property type="match status" value="2"/>
</dbReference>
<reference evidence="8" key="1">
    <citation type="submission" date="2022-09" db="EMBL/GenBank/DDBJ databases">
        <title>Actin cytoskeleton and complex cell architecture in an #Asgard archaeon.</title>
        <authorList>
            <person name="Ponce Toledo R.I."/>
            <person name="Schleper C."/>
            <person name="Rodrigues Oliveira T."/>
            <person name="Wollweber F."/>
            <person name="Xu J."/>
            <person name="Rittmann S."/>
            <person name="Klingl A."/>
            <person name="Pilhofer M."/>
        </authorList>
    </citation>
    <scope>NUCLEOTIDE SEQUENCE</scope>
    <source>
        <strain evidence="8">B-35</strain>
    </source>
</reference>
<dbReference type="Pfam" id="PF17874">
    <property type="entry name" value="TPR_MalT"/>
    <property type="match status" value="1"/>
</dbReference>
<keyword evidence="2" id="KW-0963">Cytoplasm</keyword>
<evidence type="ECO:0008006" key="10">
    <source>
        <dbReference type="Google" id="ProtNLM"/>
    </source>
</evidence>
<keyword evidence="9" id="KW-1185">Reference proteome</keyword>
<dbReference type="Proteomes" id="UP001208689">
    <property type="component" value="Chromosome"/>
</dbReference>
<dbReference type="Gene3D" id="1.25.40.10">
    <property type="entry name" value="Tetratricopeptide repeat domain"/>
    <property type="match status" value="2"/>
</dbReference>
<dbReference type="Pfam" id="PF13601">
    <property type="entry name" value="HTH_34"/>
    <property type="match status" value="1"/>
</dbReference>
<dbReference type="SUPFAM" id="SSF46785">
    <property type="entry name" value="Winged helix' DNA-binding domain"/>
    <property type="match status" value="1"/>
</dbReference>
<evidence type="ECO:0000256" key="5">
    <source>
        <dbReference type="PROSITE-ProRule" id="PRU00339"/>
    </source>
</evidence>
<feature type="domain" description="Winged helix DNA-binding" evidence="6">
    <location>
        <begin position="652"/>
        <end position="725"/>
    </location>
</feature>
<sequence length="738" mass="86537">MNFGEKNNENQLLKAARQCSMEQRHEAVLTKLEKIQELDQLSPVDQCEFFILKSKALNKLNQYLEALDLAEKALTLAIKGNSTLMLVESLTAKGTAEFRLGKNDECFESIQQIKKVILSDIESTQQERDLLYNHFYYLSSLYHYQHLHKDKLLESNQKRLEICEKYGLKYELGEVYHNLGVAYYLKGELLKSIRYYKKSIEHSKLTKNFNQLAYCLGNTGKIYSTLGELDIALDYYQQSLDILKEIKNEYLLGAFSNAIGEIYMQKGNLPKSMDYFQHGYKLVKKLGNNLNIAGAYFKIVENFTLQKDYEAAEMYFKELEQIAKTDDNRRVKLIYDFAHALFLKSKGGSRNIVRAGDILRNLMKIEDLQNDPPLHLKYCELLFEELAKSNEEYILDEIKILLEKLESIANSCNSQELKAEIKLLQAKFDLITFNFDRAQKNFIMGQRIARKYDLVRLERKISHEYDKFLQYYDKWTDFQNHQSEISDRLKFASIDDILQLTLKTKEIDSFENSIETSKLLEIVSDNDDSNLKFYSTIDDAKEINLDIHSIREKFESNSVDRIKFDNNTVIMNRLGTETIYYVLEGNTYEAQQNLQRFSQDIVLLQELLKSKGLPFSIKKVIEIVKDSDNLIKQKEFSQEILEKNDLITAPHRFNILYCLYDYGRMNWTDLKNKVQLTSGNLDYHLSVLQKKGWIIKDEEYQDRFLQFVDISEYGREEFAKYTEKISLMCQQVSFQTSN</sequence>
<evidence type="ECO:0000256" key="4">
    <source>
        <dbReference type="ARBA" id="ARBA00022803"/>
    </source>
</evidence>
<evidence type="ECO:0000256" key="3">
    <source>
        <dbReference type="ARBA" id="ARBA00022737"/>
    </source>
</evidence>
<dbReference type="InterPro" id="IPR011990">
    <property type="entry name" value="TPR-like_helical_dom_sf"/>
</dbReference>
<dbReference type="Gene3D" id="1.10.10.10">
    <property type="entry name" value="Winged helix-like DNA-binding domain superfamily/Winged helix DNA-binding domain"/>
    <property type="match status" value="1"/>
</dbReference>
<organism evidence="8 9">
    <name type="scientific">Candidatus Lokiarchaeum ossiferum</name>
    <dbReference type="NCBI Taxonomy" id="2951803"/>
    <lineage>
        <taxon>Archaea</taxon>
        <taxon>Promethearchaeati</taxon>
        <taxon>Promethearchaeota</taxon>
        <taxon>Promethearchaeia</taxon>
        <taxon>Promethearchaeales</taxon>
        <taxon>Promethearchaeaceae</taxon>
        <taxon>Candidatus Lokiarchaeum</taxon>
    </lineage>
</organism>
<accession>A0ABY6HLX0</accession>
<feature type="repeat" description="TPR" evidence="5">
    <location>
        <begin position="173"/>
        <end position="206"/>
    </location>
</feature>
<comment type="subcellular location">
    <subcellularLocation>
        <location evidence="1">Cytoplasm</location>
    </subcellularLocation>
</comment>
<feature type="repeat" description="TPR" evidence="5">
    <location>
        <begin position="213"/>
        <end position="246"/>
    </location>
</feature>
<evidence type="ECO:0000256" key="1">
    <source>
        <dbReference type="ARBA" id="ARBA00004496"/>
    </source>
</evidence>
<dbReference type="InterPro" id="IPR036388">
    <property type="entry name" value="WH-like_DNA-bd_sf"/>
</dbReference>
<evidence type="ECO:0000313" key="8">
    <source>
        <dbReference type="EMBL" id="UYP44507.1"/>
    </source>
</evidence>
<keyword evidence="4 5" id="KW-0802">TPR repeat</keyword>
<dbReference type="InterPro" id="IPR051476">
    <property type="entry name" value="Bac_ResReg_Asp_Phosphatase"/>
</dbReference>
<dbReference type="SUPFAM" id="SSF48452">
    <property type="entry name" value="TPR-like"/>
    <property type="match status" value="2"/>
</dbReference>
<dbReference type="InterPro" id="IPR041617">
    <property type="entry name" value="TPR_MalT"/>
</dbReference>
<dbReference type="EMBL" id="CP104013">
    <property type="protein sequence ID" value="UYP44507.1"/>
    <property type="molecule type" value="Genomic_DNA"/>
</dbReference>
<dbReference type="PANTHER" id="PTHR46630">
    <property type="entry name" value="TETRATRICOPEPTIDE REPEAT PROTEIN 29"/>
    <property type="match status" value="1"/>
</dbReference>
<evidence type="ECO:0000259" key="7">
    <source>
        <dbReference type="Pfam" id="PF17874"/>
    </source>
</evidence>
<evidence type="ECO:0000256" key="2">
    <source>
        <dbReference type="ARBA" id="ARBA00022490"/>
    </source>
</evidence>
<name>A0ABY6HLX0_9ARCH</name>
<evidence type="ECO:0000259" key="6">
    <source>
        <dbReference type="Pfam" id="PF13601"/>
    </source>
</evidence>
<dbReference type="SMART" id="SM00028">
    <property type="entry name" value="TPR"/>
    <property type="match status" value="6"/>
</dbReference>
<protein>
    <recommendedName>
        <fullName evidence="10">Tetratricopeptide repeat protein</fullName>
    </recommendedName>
</protein>
<gene>
    <name evidence="8" type="ORF">NEF87_000792</name>
</gene>
<feature type="domain" description="MalT-like TPR region" evidence="7">
    <location>
        <begin position="173"/>
        <end position="426"/>
    </location>
</feature>